<dbReference type="EMBL" id="JARJCW010000034">
    <property type="protein sequence ID" value="KAJ7208357.1"/>
    <property type="molecule type" value="Genomic_DNA"/>
</dbReference>
<keyword evidence="2" id="KW-1185">Reference proteome</keyword>
<proteinExistence type="predicted"/>
<sequence>MHRSFQIKEIRSEIVSHIDHEASLAALAQTSQLFQDPALNILWRKQDTLYHLARCFPSDLVIEEVSPDTGGLSQRMRLLRPIVATDWERPLFYSRRVRHFDFQGPDYPVDPSDWIFSVLSLSLPGDYVFPNLESLDWFSEDSSSFPFICLFLGPSVTSLSVTYPDLPSYLSLLSALSRKHASLTAVTLTVDWENDVDGRYISLFANNLTRIETLAVPGLDWSALQHLSGLATLRSLRLDKFIAPISCPLFSSTAFSALESINIGETDASSATRLIAVMSSAPLRCLYISFATCISTARMSVLYRAIAANISRTTLTQFRQQSAVKILTEAEQRTCMIDNNAMRSLCCFPNLVGVAITSPAGFELDDDTLADLACAWPRLESLSLTPGLVRPGTAEPRVTLAALHHLAKHCSQLRMLRLPFDATVVPAAAPVSGEQARHVALRYLHIEHCPIEASLPVSRFLSGIFPNVSVDIVRCSGRKRWMEVREQLLHFVAAREEERAWARHRSVVGEIIVDRF</sequence>
<reference evidence="1" key="1">
    <citation type="submission" date="2023-03" db="EMBL/GenBank/DDBJ databases">
        <title>Massive genome expansion in bonnet fungi (Mycena s.s.) driven by repeated elements and novel gene families across ecological guilds.</title>
        <authorList>
            <consortium name="Lawrence Berkeley National Laboratory"/>
            <person name="Harder C.B."/>
            <person name="Miyauchi S."/>
            <person name="Viragh M."/>
            <person name="Kuo A."/>
            <person name="Thoen E."/>
            <person name="Andreopoulos B."/>
            <person name="Lu D."/>
            <person name="Skrede I."/>
            <person name="Drula E."/>
            <person name="Henrissat B."/>
            <person name="Morin E."/>
            <person name="Kohler A."/>
            <person name="Barry K."/>
            <person name="LaButti K."/>
            <person name="Morin E."/>
            <person name="Salamov A."/>
            <person name="Lipzen A."/>
            <person name="Mereny Z."/>
            <person name="Hegedus B."/>
            <person name="Baldrian P."/>
            <person name="Stursova M."/>
            <person name="Weitz H."/>
            <person name="Taylor A."/>
            <person name="Grigoriev I.V."/>
            <person name="Nagy L.G."/>
            <person name="Martin F."/>
            <person name="Kauserud H."/>
        </authorList>
    </citation>
    <scope>NUCLEOTIDE SEQUENCE</scope>
    <source>
        <strain evidence="1">9144</strain>
    </source>
</reference>
<gene>
    <name evidence="1" type="ORF">GGX14DRAFT_454443</name>
</gene>
<evidence type="ECO:0000313" key="1">
    <source>
        <dbReference type="EMBL" id="KAJ7208357.1"/>
    </source>
</evidence>
<dbReference type="Proteomes" id="UP001219525">
    <property type="component" value="Unassembled WGS sequence"/>
</dbReference>
<evidence type="ECO:0000313" key="2">
    <source>
        <dbReference type="Proteomes" id="UP001219525"/>
    </source>
</evidence>
<dbReference type="SUPFAM" id="SSF52047">
    <property type="entry name" value="RNI-like"/>
    <property type="match status" value="1"/>
</dbReference>
<dbReference type="AlphaFoldDB" id="A0AAD6YAE9"/>
<protein>
    <recommendedName>
        <fullName evidence="3">F-box domain-containing protein</fullName>
    </recommendedName>
</protein>
<accession>A0AAD6YAE9</accession>
<name>A0AAD6YAE9_9AGAR</name>
<dbReference type="InterPro" id="IPR032675">
    <property type="entry name" value="LRR_dom_sf"/>
</dbReference>
<organism evidence="1 2">
    <name type="scientific">Mycena pura</name>
    <dbReference type="NCBI Taxonomy" id="153505"/>
    <lineage>
        <taxon>Eukaryota</taxon>
        <taxon>Fungi</taxon>
        <taxon>Dikarya</taxon>
        <taxon>Basidiomycota</taxon>
        <taxon>Agaricomycotina</taxon>
        <taxon>Agaricomycetes</taxon>
        <taxon>Agaricomycetidae</taxon>
        <taxon>Agaricales</taxon>
        <taxon>Marasmiineae</taxon>
        <taxon>Mycenaceae</taxon>
        <taxon>Mycena</taxon>
    </lineage>
</organism>
<comment type="caution">
    <text evidence="1">The sequence shown here is derived from an EMBL/GenBank/DDBJ whole genome shotgun (WGS) entry which is preliminary data.</text>
</comment>
<evidence type="ECO:0008006" key="3">
    <source>
        <dbReference type="Google" id="ProtNLM"/>
    </source>
</evidence>
<dbReference type="Gene3D" id="3.80.10.10">
    <property type="entry name" value="Ribonuclease Inhibitor"/>
    <property type="match status" value="1"/>
</dbReference>